<name>A0A7S1FVQ6_9STRA</name>
<dbReference type="AlphaFoldDB" id="A0A7S1FVQ6"/>
<proteinExistence type="predicted"/>
<protein>
    <submittedName>
        <fullName evidence="1">Uncharacterized protein</fullName>
    </submittedName>
</protein>
<accession>A0A7S1FVQ6</accession>
<evidence type="ECO:0000313" key="1">
    <source>
        <dbReference type="EMBL" id="CAD8890553.1"/>
    </source>
</evidence>
<organism evidence="1">
    <name type="scientific">Corethron hystrix</name>
    <dbReference type="NCBI Taxonomy" id="216773"/>
    <lineage>
        <taxon>Eukaryota</taxon>
        <taxon>Sar</taxon>
        <taxon>Stramenopiles</taxon>
        <taxon>Ochrophyta</taxon>
        <taxon>Bacillariophyta</taxon>
        <taxon>Coscinodiscophyceae</taxon>
        <taxon>Corethrophycidae</taxon>
        <taxon>Corethrales</taxon>
        <taxon>Corethraceae</taxon>
        <taxon>Corethron</taxon>
    </lineage>
</organism>
<reference evidence="1" key="1">
    <citation type="submission" date="2021-01" db="EMBL/GenBank/DDBJ databases">
        <authorList>
            <person name="Corre E."/>
            <person name="Pelletier E."/>
            <person name="Niang G."/>
            <person name="Scheremetjew M."/>
            <person name="Finn R."/>
            <person name="Kale V."/>
            <person name="Holt S."/>
            <person name="Cochrane G."/>
            <person name="Meng A."/>
            <person name="Brown T."/>
            <person name="Cohen L."/>
        </authorList>
    </citation>
    <scope>NUCLEOTIDE SEQUENCE</scope>
    <source>
        <strain evidence="1">308</strain>
    </source>
</reference>
<gene>
    <name evidence="1" type="ORF">CHYS00102_LOCUS17758</name>
</gene>
<sequence>MPTPKPRAGGGMKGFLSRASSSFMRLSFFAKSTSYDLACKLGSFSFIIGTTCLITLMPLAFEISREYAVLESEKLQVKDLREKGYNDNQIRSMGAFSDASIGENPAALLQK</sequence>
<dbReference type="EMBL" id="HBFR01024783">
    <property type="protein sequence ID" value="CAD8890553.1"/>
    <property type="molecule type" value="Transcribed_RNA"/>
</dbReference>
<dbReference type="CDD" id="cd22884">
    <property type="entry name" value="TOM22"/>
    <property type="match status" value="1"/>
</dbReference>